<sequence>MRPIRLARLEAERGEAQSLCFAPPRRRRPCSSSAATAAARALATGRRQRASSAFRSSPFLIHLASNLDSPKSSLQFEP</sequence>
<reference evidence="1" key="2">
    <citation type="submission" date="2018-05" db="EMBL/GenBank/DDBJ databases">
        <title>OgluRS3 (Oryza glumaepatula Reference Sequence Version 3).</title>
        <authorList>
            <person name="Zhang J."/>
            <person name="Kudrna D."/>
            <person name="Lee S."/>
            <person name="Talag J."/>
            <person name="Welchert J."/>
            <person name="Wing R.A."/>
        </authorList>
    </citation>
    <scope>NUCLEOTIDE SEQUENCE [LARGE SCALE GENOMIC DNA]</scope>
</reference>
<proteinExistence type="predicted"/>
<evidence type="ECO:0000313" key="2">
    <source>
        <dbReference type="Proteomes" id="UP000026961"/>
    </source>
</evidence>
<keyword evidence="2" id="KW-1185">Reference proteome</keyword>
<protein>
    <submittedName>
        <fullName evidence="1">Uncharacterized protein</fullName>
    </submittedName>
</protein>
<dbReference type="Proteomes" id="UP000026961">
    <property type="component" value="Chromosome 11"/>
</dbReference>
<organism evidence="1">
    <name type="scientific">Oryza glumipatula</name>
    <dbReference type="NCBI Taxonomy" id="40148"/>
    <lineage>
        <taxon>Eukaryota</taxon>
        <taxon>Viridiplantae</taxon>
        <taxon>Streptophyta</taxon>
        <taxon>Embryophyta</taxon>
        <taxon>Tracheophyta</taxon>
        <taxon>Spermatophyta</taxon>
        <taxon>Magnoliopsida</taxon>
        <taxon>Liliopsida</taxon>
        <taxon>Poales</taxon>
        <taxon>Poaceae</taxon>
        <taxon>BOP clade</taxon>
        <taxon>Oryzoideae</taxon>
        <taxon>Oryzeae</taxon>
        <taxon>Oryzinae</taxon>
        <taxon>Oryza</taxon>
    </lineage>
</organism>
<name>A0A0E0BG44_9ORYZ</name>
<accession>A0A0E0BG44</accession>
<dbReference type="Gramene" id="OGLUM11G04950.3">
    <property type="protein sequence ID" value="OGLUM11G04950.3"/>
    <property type="gene ID" value="OGLUM11G04950"/>
</dbReference>
<dbReference type="HOGENOM" id="CLU_2642237_0_0_1"/>
<evidence type="ECO:0000313" key="1">
    <source>
        <dbReference type="EnsemblPlants" id="OGLUM11G04950.3"/>
    </source>
</evidence>
<reference evidence="1" key="1">
    <citation type="submission" date="2015-04" db="UniProtKB">
        <authorList>
            <consortium name="EnsemblPlants"/>
        </authorList>
    </citation>
    <scope>IDENTIFICATION</scope>
</reference>
<dbReference type="AlphaFoldDB" id="A0A0E0BG44"/>
<dbReference type="EnsemblPlants" id="OGLUM11G04950.3">
    <property type="protein sequence ID" value="OGLUM11G04950.3"/>
    <property type="gene ID" value="OGLUM11G04950"/>
</dbReference>